<dbReference type="Gene3D" id="3.30.70.330">
    <property type="match status" value="1"/>
</dbReference>
<name>A0A2H0UJH1_9BACT</name>
<dbReference type="HAMAP" id="MF_01369_B">
    <property type="entry name" value="Ribosomal_uL23_B"/>
    <property type="match status" value="1"/>
</dbReference>
<feature type="compositionally biased region" description="Basic and acidic residues" evidence="5">
    <location>
        <begin position="1"/>
        <end position="15"/>
    </location>
</feature>
<proteinExistence type="inferred from homology"/>
<accession>A0A2H0UJH1</accession>
<reference evidence="7" key="1">
    <citation type="submission" date="2017-09" db="EMBL/GenBank/DDBJ databases">
        <title>Depth-based differentiation of microbial function through sediment-hosted aquifers and enrichment of novel symbionts in the deep terrestrial subsurface.</title>
        <authorList>
            <person name="Probst A.J."/>
            <person name="Ladd B."/>
            <person name="Jarett J.K."/>
            <person name="Geller-Mcgrath D.E."/>
            <person name="Sieber C.M.K."/>
            <person name="Emerson J.B."/>
            <person name="Anantharaman K."/>
            <person name="Thomas B.C."/>
            <person name="Malmstrom R."/>
            <person name="Stieglmeier M."/>
            <person name="Klingl A."/>
            <person name="Woyke T."/>
            <person name="Ryan C.M."/>
            <person name="Banfield J.F."/>
        </authorList>
    </citation>
    <scope>NUCLEOTIDE SEQUENCE [LARGE SCALE GENOMIC DNA]</scope>
</reference>
<feature type="region of interest" description="Disordered" evidence="5">
    <location>
        <begin position="1"/>
        <end position="20"/>
    </location>
</feature>
<dbReference type="InterPro" id="IPR012678">
    <property type="entry name" value="Ribosomal_uL23/eL15/eS24_sf"/>
</dbReference>
<keyword evidence="3 4" id="KW-0687">Ribonucleoprotein</keyword>
<keyword evidence="2 4" id="KW-0689">Ribosomal protein</keyword>
<comment type="subunit">
    <text evidence="4">Part of the 50S ribosomal subunit. Contacts protein L29, and trigger factor when it is bound to the ribosome.</text>
</comment>
<dbReference type="GO" id="GO:0006412">
    <property type="term" value="P:translation"/>
    <property type="evidence" value="ECO:0007669"/>
    <property type="project" value="UniProtKB-UniRule"/>
</dbReference>
<evidence type="ECO:0000256" key="5">
    <source>
        <dbReference type="SAM" id="MobiDB-lite"/>
    </source>
</evidence>
<dbReference type="GO" id="GO:0019843">
    <property type="term" value="F:rRNA binding"/>
    <property type="evidence" value="ECO:0007669"/>
    <property type="project" value="UniProtKB-UniRule"/>
</dbReference>
<dbReference type="InterPro" id="IPR013025">
    <property type="entry name" value="Ribosomal_uL23-like"/>
</dbReference>
<sequence>MALFSRKDKKEEVKEASASPITPKVKKEKKFGAENISSILVSPRITEKATEKTASGVYVFDVAVGANKKQIEKAIRALYKVEPRKIRITQVPAKKVRNARTGIIGVKKGGKKAYIYLKDGDSISVM</sequence>
<dbReference type="Proteomes" id="UP000230706">
    <property type="component" value="Unassembled WGS sequence"/>
</dbReference>
<dbReference type="GO" id="GO:0003735">
    <property type="term" value="F:structural constituent of ribosome"/>
    <property type="evidence" value="ECO:0007669"/>
    <property type="project" value="InterPro"/>
</dbReference>
<keyword evidence="4" id="KW-0694">RNA-binding</keyword>
<evidence type="ECO:0000256" key="2">
    <source>
        <dbReference type="ARBA" id="ARBA00022980"/>
    </source>
</evidence>
<evidence type="ECO:0000313" key="6">
    <source>
        <dbReference type="EMBL" id="PIR86552.1"/>
    </source>
</evidence>
<dbReference type="GO" id="GO:0005840">
    <property type="term" value="C:ribosome"/>
    <property type="evidence" value="ECO:0007669"/>
    <property type="project" value="UniProtKB-KW"/>
</dbReference>
<evidence type="ECO:0000256" key="4">
    <source>
        <dbReference type="HAMAP-Rule" id="MF_01369"/>
    </source>
</evidence>
<evidence type="ECO:0000313" key="7">
    <source>
        <dbReference type="Proteomes" id="UP000230706"/>
    </source>
</evidence>
<dbReference type="GO" id="GO:1990904">
    <property type="term" value="C:ribonucleoprotein complex"/>
    <property type="evidence" value="ECO:0007669"/>
    <property type="project" value="UniProtKB-KW"/>
</dbReference>
<comment type="caution">
    <text evidence="6">The sequence shown here is derived from an EMBL/GenBank/DDBJ whole genome shotgun (WGS) entry which is preliminary data.</text>
</comment>
<keyword evidence="4" id="KW-0699">rRNA-binding</keyword>
<dbReference type="InterPro" id="IPR012677">
    <property type="entry name" value="Nucleotide-bd_a/b_plait_sf"/>
</dbReference>
<dbReference type="EMBL" id="PFBF01000004">
    <property type="protein sequence ID" value="PIR86552.1"/>
    <property type="molecule type" value="Genomic_DNA"/>
</dbReference>
<evidence type="ECO:0000256" key="1">
    <source>
        <dbReference type="ARBA" id="ARBA00006700"/>
    </source>
</evidence>
<evidence type="ECO:0000256" key="3">
    <source>
        <dbReference type="ARBA" id="ARBA00023274"/>
    </source>
</evidence>
<comment type="similarity">
    <text evidence="1 4">Belongs to the universal ribosomal protein uL23 family.</text>
</comment>
<gene>
    <name evidence="4 6" type="primary">rplW</name>
    <name evidence="6" type="ORF">COU13_00280</name>
</gene>
<organism evidence="6 7">
    <name type="scientific">Candidatus Kaiserbacteria bacterium CG10_big_fil_rev_8_21_14_0_10_43_70</name>
    <dbReference type="NCBI Taxonomy" id="1974605"/>
    <lineage>
        <taxon>Bacteria</taxon>
        <taxon>Candidatus Kaiseribacteriota</taxon>
    </lineage>
</organism>
<protein>
    <recommendedName>
        <fullName evidence="4">Large ribosomal subunit protein uL23</fullName>
    </recommendedName>
</protein>
<dbReference type="Pfam" id="PF00276">
    <property type="entry name" value="Ribosomal_L23"/>
    <property type="match status" value="1"/>
</dbReference>
<dbReference type="AlphaFoldDB" id="A0A2H0UJH1"/>
<comment type="function">
    <text evidence="4">One of the early assembly proteins it binds 23S rRNA. One of the proteins that surrounds the polypeptide exit tunnel on the outside of the ribosome. Forms the main docking site for trigger factor binding to the ribosome.</text>
</comment>
<dbReference type="SUPFAM" id="SSF54189">
    <property type="entry name" value="Ribosomal proteins S24e, L23 and L15e"/>
    <property type="match status" value="1"/>
</dbReference>